<name>A0ABP1R252_9HEXA</name>
<protein>
    <submittedName>
        <fullName evidence="2">Uncharacterized protein</fullName>
    </submittedName>
</protein>
<evidence type="ECO:0000313" key="2">
    <source>
        <dbReference type="EMBL" id="CAL8114719.1"/>
    </source>
</evidence>
<gene>
    <name evidence="2" type="ORF">ODALV1_LOCUS16584</name>
</gene>
<keyword evidence="3" id="KW-1185">Reference proteome</keyword>
<proteinExistence type="predicted"/>
<dbReference type="Proteomes" id="UP001642540">
    <property type="component" value="Unassembled WGS sequence"/>
</dbReference>
<evidence type="ECO:0000256" key="1">
    <source>
        <dbReference type="SAM" id="MobiDB-lite"/>
    </source>
</evidence>
<evidence type="ECO:0000313" key="3">
    <source>
        <dbReference type="Proteomes" id="UP001642540"/>
    </source>
</evidence>
<comment type="caution">
    <text evidence="2">The sequence shown here is derived from an EMBL/GenBank/DDBJ whole genome shotgun (WGS) entry which is preliminary data.</text>
</comment>
<feature type="region of interest" description="Disordered" evidence="1">
    <location>
        <begin position="311"/>
        <end position="336"/>
    </location>
</feature>
<reference evidence="2 3" key="1">
    <citation type="submission" date="2024-08" db="EMBL/GenBank/DDBJ databases">
        <authorList>
            <person name="Cucini C."/>
            <person name="Frati F."/>
        </authorList>
    </citation>
    <scope>NUCLEOTIDE SEQUENCE [LARGE SCALE GENOMIC DNA]</scope>
</reference>
<accession>A0ABP1R252</accession>
<feature type="region of interest" description="Disordered" evidence="1">
    <location>
        <begin position="1"/>
        <end position="74"/>
    </location>
</feature>
<feature type="compositionally biased region" description="Basic and acidic residues" evidence="1">
    <location>
        <begin position="12"/>
        <end position="22"/>
    </location>
</feature>
<dbReference type="EMBL" id="CAXLJM020000050">
    <property type="protein sequence ID" value="CAL8114719.1"/>
    <property type="molecule type" value="Genomic_DNA"/>
</dbReference>
<sequence length="336" mass="39708">MGGRKKSAARVEPSKDLKEDPRKRKLVAYTPPPETNSEDPTPDKRIRSERGSKSNYEGPAMTVEEPPLPKRKDSDPVIANYDLYDPEYPIYVDRYGRKETAMSEQLDSLDKMFFDINQKANYYTDSSFQFPFLDPEFWNDFRVVKIGSLFSFKLHYHELYDIWEQCIRKKNAKYSNSTYFYWPAADTRSFVEDSLIPLGKRFRFDTVDQILGDRRHMEDSLEDFFDHPSTVDSPDGAISLRPFTYKENPNVLYVKWFQRSQRPVTLKNKNQEEFIWSGYTMVTNLTDYFMLVSQIKEMDKVYKSVIPTELQETTSQHSTNKRSTEDERKRNKKHAK</sequence>
<feature type="compositionally biased region" description="Basic and acidic residues" evidence="1">
    <location>
        <begin position="41"/>
        <end position="52"/>
    </location>
</feature>
<organism evidence="2 3">
    <name type="scientific">Orchesella dallaii</name>
    <dbReference type="NCBI Taxonomy" id="48710"/>
    <lineage>
        <taxon>Eukaryota</taxon>
        <taxon>Metazoa</taxon>
        <taxon>Ecdysozoa</taxon>
        <taxon>Arthropoda</taxon>
        <taxon>Hexapoda</taxon>
        <taxon>Collembola</taxon>
        <taxon>Entomobryomorpha</taxon>
        <taxon>Entomobryoidea</taxon>
        <taxon>Orchesellidae</taxon>
        <taxon>Orchesellinae</taxon>
        <taxon>Orchesella</taxon>
    </lineage>
</organism>